<evidence type="ECO:0000256" key="9">
    <source>
        <dbReference type="SAM" id="MobiDB-lite"/>
    </source>
</evidence>
<dbReference type="PANTHER" id="PTHR43512:SF7">
    <property type="entry name" value="TRANSLATION FACTOR GUF1, MITOCHONDRIAL"/>
    <property type="match status" value="1"/>
</dbReference>
<keyword evidence="6 8" id="KW-0342">GTP-binding</keyword>
<dbReference type="Gene3D" id="3.30.70.2570">
    <property type="entry name" value="Elongation factor 4, C-terminal domain"/>
    <property type="match status" value="1"/>
</dbReference>
<accession>A0ABQ5SHD8</accession>
<dbReference type="InterPro" id="IPR005225">
    <property type="entry name" value="Small_GTP-bd"/>
</dbReference>
<keyword evidence="3 8" id="KW-0999">Mitochondrion inner membrane</keyword>
<dbReference type="HAMAP" id="MF_00071">
    <property type="entry name" value="LepA"/>
    <property type="match status" value="1"/>
</dbReference>
<dbReference type="InterPro" id="IPR000795">
    <property type="entry name" value="T_Tr_GTP-bd_dom"/>
</dbReference>
<keyword evidence="4 8" id="KW-0378">Hydrolase</keyword>
<dbReference type="InterPro" id="IPR027417">
    <property type="entry name" value="P-loop_NTPase"/>
</dbReference>
<feature type="binding site" evidence="8">
    <location>
        <begin position="407"/>
        <end position="411"/>
    </location>
    <ligand>
        <name>GTP</name>
        <dbReference type="ChEBI" id="CHEBI:37565"/>
    </ligand>
</feature>
<feature type="region of interest" description="Disordered" evidence="9">
    <location>
        <begin position="278"/>
        <end position="315"/>
    </location>
</feature>
<dbReference type="Proteomes" id="UP001165090">
    <property type="component" value="Unassembled WGS sequence"/>
</dbReference>
<keyword evidence="13" id="KW-1185">Reference proteome</keyword>
<evidence type="ECO:0000256" key="6">
    <source>
        <dbReference type="ARBA" id="ARBA00023134"/>
    </source>
</evidence>
<dbReference type="Pfam" id="PF06421">
    <property type="entry name" value="LepA_C"/>
    <property type="match status" value="1"/>
</dbReference>
<dbReference type="PROSITE" id="PS00301">
    <property type="entry name" value="G_TR_1"/>
    <property type="match status" value="1"/>
</dbReference>
<dbReference type="SUPFAM" id="SSF52540">
    <property type="entry name" value="P-loop containing nucleoside triphosphate hydrolases"/>
    <property type="match status" value="1"/>
</dbReference>
<dbReference type="InterPro" id="IPR031157">
    <property type="entry name" value="G_TR_CS"/>
</dbReference>
<dbReference type="Pfam" id="PF03144">
    <property type="entry name" value="GTP_EFTU_D2"/>
    <property type="match status" value="1"/>
</dbReference>
<dbReference type="SUPFAM" id="SSF54980">
    <property type="entry name" value="EF-G C-terminal domain-like"/>
    <property type="match status" value="2"/>
</dbReference>
<evidence type="ECO:0000256" key="2">
    <source>
        <dbReference type="ARBA" id="ARBA00022741"/>
    </source>
</evidence>
<dbReference type="InterPro" id="IPR013842">
    <property type="entry name" value="LepA_CTD"/>
</dbReference>
<evidence type="ECO:0000313" key="12">
    <source>
        <dbReference type="EMBL" id="GLI68873.1"/>
    </source>
</evidence>
<comment type="subcellular location">
    <subcellularLocation>
        <location evidence="8">Mitochondrion inner membrane</location>
        <topology evidence="8">Peripheral membrane protein</topology>
        <orientation evidence="8">Matrix side</orientation>
    </subcellularLocation>
</comment>
<gene>
    <name evidence="12" type="ORF">VaNZ11_013419</name>
</gene>
<keyword evidence="8" id="KW-0648">Protein biosynthesis</keyword>
<evidence type="ECO:0000313" key="13">
    <source>
        <dbReference type="Proteomes" id="UP001165090"/>
    </source>
</evidence>
<comment type="similarity">
    <text evidence="8">Belongs to the GTP-binding elongation factor family. LepA subfamily.</text>
</comment>
<dbReference type="Gene3D" id="3.30.70.870">
    <property type="entry name" value="Elongation Factor G (Translational Gtpase), domain 3"/>
    <property type="match status" value="1"/>
</dbReference>
<dbReference type="PANTHER" id="PTHR43512">
    <property type="entry name" value="TRANSLATION FACTOR GUF1-RELATED"/>
    <property type="match status" value="1"/>
</dbReference>
<dbReference type="Gene3D" id="3.40.50.300">
    <property type="entry name" value="P-loop containing nucleotide triphosphate hydrolases"/>
    <property type="match status" value="1"/>
</dbReference>
<dbReference type="Pfam" id="PF00679">
    <property type="entry name" value="EFG_C"/>
    <property type="match status" value="1"/>
</dbReference>
<dbReference type="NCBIfam" id="TIGR01393">
    <property type="entry name" value="lepA"/>
    <property type="match status" value="1"/>
</dbReference>
<evidence type="ECO:0000256" key="4">
    <source>
        <dbReference type="ARBA" id="ARBA00022801"/>
    </source>
</evidence>
<keyword evidence="5 8" id="KW-0496">Mitochondrion</keyword>
<proteinExistence type="inferred from homology"/>
<dbReference type="Gene3D" id="3.30.70.240">
    <property type="match status" value="1"/>
</dbReference>
<comment type="function">
    <text evidence="8">Promotes mitochondrial protein synthesis. May act as a fidelity factor of the translation reaction, by catalyzing a one-codon backward translocation of tRNAs on improperly translocated ribosomes. Binds to mitochondrial ribosomes in a GTP-dependent manner.</text>
</comment>
<dbReference type="CDD" id="cd03709">
    <property type="entry name" value="lepA_C"/>
    <property type="match status" value="1"/>
</dbReference>
<feature type="signal peptide" evidence="10">
    <location>
        <begin position="1"/>
        <end position="18"/>
    </location>
</feature>
<dbReference type="CDD" id="cd16260">
    <property type="entry name" value="EF4_III"/>
    <property type="match status" value="1"/>
</dbReference>
<comment type="catalytic activity">
    <reaction evidence="8">
        <text>GTP + H2O = GDP + phosphate + H(+)</text>
        <dbReference type="Rhea" id="RHEA:19669"/>
        <dbReference type="ChEBI" id="CHEBI:15377"/>
        <dbReference type="ChEBI" id="CHEBI:15378"/>
        <dbReference type="ChEBI" id="CHEBI:37565"/>
        <dbReference type="ChEBI" id="CHEBI:43474"/>
        <dbReference type="ChEBI" id="CHEBI:58189"/>
        <dbReference type="EC" id="3.6.5.n1"/>
    </reaction>
</comment>
<protein>
    <recommendedName>
        <fullName evidence="8">Translation factor GUF1 homolog, mitochondrial</fullName>
        <ecNumber evidence="8">3.6.5.n1</ecNumber>
    </recommendedName>
    <alternativeName>
        <fullName evidence="8">Elongation factor 4 homolog</fullName>
        <shortName evidence="8">EF-4</shortName>
    </alternativeName>
    <alternativeName>
        <fullName evidence="8">GTPase GUF1 homolog</fullName>
    </alternativeName>
    <alternativeName>
        <fullName evidence="8">Ribosomal back-translocase</fullName>
    </alternativeName>
</protein>
<feature type="region of interest" description="Disordered" evidence="9">
    <location>
        <begin position="190"/>
        <end position="217"/>
    </location>
</feature>
<reference evidence="12 13" key="1">
    <citation type="journal article" date="2023" name="IScience">
        <title>Expanded male sex-determining region conserved during the evolution of homothallism in the green alga Volvox.</title>
        <authorList>
            <person name="Yamamoto K."/>
            <person name="Matsuzaki R."/>
            <person name="Mahakham W."/>
            <person name="Heman W."/>
            <person name="Sekimoto H."/>
            <person name="Kawachi M."/>
            <person name="Minakuchi Y."/>
            <person name="Toyoda A."/>
            <person name="Nozaki H."/>
        </authorList>
    </citation>
    <scope>NUCLEOTIDE SEQUENCE [LARGE SCALE GENOMIC DNA]</scope>
    <source>
        <strain evidence="12 13">NIES-4468</strain>
    </source>
</reference>
<sequence>MALLNAACPAAVLRAAAAYAAFEAASQGWLATRNAWTTASAVQACVTTAWPSDTASTSTSTSTTANNGICVITPSCPLTRSPTHLKGRSRTSTTRDPCEPVLQLGQAASATIPFHLASTPPTPPPFPGTADDLTLSRAGATAHQVWDTGDAGSPFPAAWSVPPAASTRLQRAALARDDAVKAAYQGLPFRTSLGPLKHDSDEGHGAAEPRVMPSPRGPQVLQGAAEGRFGGGNARGVTSAAAAVGEGGRWQGRLGRDAVSRVAATILRGYTSASAVAGEGESAEGGGVAPAQPHASPSQRQEQSEAKGTSSPEFPQAGFVAGGYDVASFPPDRIRNFSIIAHVDHGKSTLADRLMEMTGALGSRTTHHAQYLDKLQVERERGITVKAQTVSLVHQHKGVPYLLNLIDTPGHVDFSYEVSRSLAACQGALLVVDGGQGIQAQTVANFYLAFEQGMDLIPVVNKIDLPAADPRGCAEQIAAAFDMDPEAVLFTSAKTGQGMEAVLPAVIERIRSPQGDPSGPLRMLLFDAFHDEYRGVVLLVEVVDGRVEVGMRVAMASTGAAYEVQEVGLQAPERHPTGRLLTGQVGYLLCGIKDLKAARVGDTLYAAAHQSQGVAAGAAIAGPPPPRLPGFKPAKAMVFAGLFPLGGDGQEFESLATAMDKLLLNDASVVVKRENSEALGPGFRCGFLGMLHMEIFTQRLQQEYGASVVTTTPMVPYVLEMPDGISRTLESASEYPTDTRVSLILEPTVTATLISPDAYLGRLMELCAARRGEQLEHSSLGGGRTMLRYRLPLAELAGDFYSLVKSRSQGYASFDYEEGPYRPADLVRLDILAHGKPVDALARMVAREEAASIGRALLVKMKDLLDRQQFEVVLQAAANGKIVARETIKALRKNVTAKCYGGDVTRKRKLLDRQKEGKRRMKRLGSIDVPQELFPELMKTR</sequence>
<dbReference type="PRINTS" id="PR00315">
    <property type="entry name" value="ELONGATNFCT"/>
</dbReference>
<keyword evidence="2 8" id="KW-0547">Nucleotide-binding</keyword>
<dbReference type="EC" id="3.6.5.n1" evidence="8"/>
<feature type="chain" id="PRO_5045678534" description="Translation factor GUF1 homolog, mitochondrial" evidence="10">
    <location>
        <begin position="19"/>
        <end position="941"/>
    </location>
</feature>
<feature type="binding site" evidence="8">
    <location>
        <begin position="461"/>
        <end position="464"/>
    </location>
    <ligand>
        <name>GTP</name>
        <dbReference type="ChEBI" id="CHEBI:37565"/>
    </ligand>
</feature>
<evidence type="ECO:0000256" key="1">
    <source>
        <dbReference type="ARBA" id="ARBA00005454"/>
    </source>
</evidence>
<evidence type="ECO:0000256" key="7">
    <source>
        <dbReference type="ARBA" id="ARBA00023136"/>
    </source>
</evidence>
<dbReference type="InterPro" id="IPR035654">
    <property type="entry name" value="LepA_IV"/>
</dbReference>
<dbReference type="InterPro" id="IPR038363">
    <property type="entry name" value="LepA_C_sf"/>
</dbReference>
<evidence type="ECO:0000259" key="11">
    <source>
        <dbReference type="PROSITE" id="PS51722"/>
    </source>
</evidence>
<keyword evidence="10" id="KW-0732">Signal</keyword>
<dbReference type="Gene3D" id="2.40.30.10">
    <property type="entry name" value="Translation factors"/>
    <property type="match status" value="1"/>
</dbReference>
<comment type="caution">
    <text evidence="12">The sequence shown here is derived from an EMBL/GenBank/DDBJ whole genome shotgun (WGS) entry which is preliminary data.</text>
</comment>
<feature type="domain" description="Tr-type G" evidence="11">
    <location>
        <begin position="332"/>
        <end position="514"/>
    </location>
</feature>
<dbReference type="InterPro" id="IPR006297">
    <property type="entry name" value="EF-4"/>
</dbReference>
<dbReference type="NCBIfam" id="TIGR00231">
    <property type="entry name" value="small_GTP"/>
    <property type="match status" value="1"/>
</dbReference>
<evidence type="ECO:0000256" key="5">
    <source>
        <dbReference type="ARBA" id="ARBA00023128"/>
    </source>
</evidence>
<dbReference type="SUPFAM" id="SSF50447">
    <property type="entry name" value="Translation proteins"/>
    <property type="match status" value="1"/>
</dbReference>
<dbReference type="InterPro" id="IPR000640">
    <property type="entry name" value="EFG_V-like"/>
</dbReference>
<organism evidence="12 13">
    <name type="scientific">Volvox africanus</name>
    <dbReference type="NCBI Taxonomy" id="51714"/>
    <lineage>
        <taxon>Eukaryota</taxon>
        <taxon>Viridiplantae</taxon>
        <taxon>Chlorophyta</taxon>
        <taxon>core chlorophytes</taxon>
        <taxon>Chlorophyceae</taxon>
        <taxon>CS clade</taxon>
        <taxon>Chlamydomonadales</taxon>
        <taxon>Volvocaceae</taxon>
        <taxon>Volvox</taxon>
    </lineage>
</organism>
<name>A0ABQ5SHD8_9CHLO</name>
<dbReference type="InterPro" id="IPR004161">
    <property type="entry name" value="EFTu-like_2"/>
</dbReference>
<dbReference type="Pfam" id="PF00009">
    <property type="entry name" value="GTP_EFTU"/>
    <property type="match status" value="1"/>
</dbReference>
<evidence type="ECO:0000256" key="8">
    <source>
        <dbReference type="HAMAP-Rule" id="MF_03137"/>
    </source>
</evidence>
<feature type="binding site" evidence="8">
    <location>
        <begin position="341"/>
        <end position="348"/>
    </location>
    <ligand>
        <name>GTP</name>
        <dbReference type="ChEBI" id="CHEBI:37565"/>
    </ligand>
</feature>
<feature type="compositionally biased region" description="Basic and acidic residues" evidence="9">
    <location>
        <begin position="196"/>
        <end position="207"/>
    </location>
</feature>
<dbReference type="CDD" id="cd03699">
    <property type="entry name" value="EF4_II"/>
    <property type="match status" value="1"/>
</dbReference>
<dbReference type="PROSITE" id="PS51722">
    <property type="entry name" value="G_TR_2"/>
    <property type="match status" value="1"/>
</dbReference>
<dbReference type="CDD" id="cd01890">
    <property type="entry name" value="LepA"/>
    <property type="match status" value="1"/>
</dbReference>
<evidence type="ECO:0000256" key="10">
    <source>
        <dbReference type="SAM" id="SignalP"/>
    </source>
</evidence>
<comment type="similarity">
    <text evidence="1">Belongs to the TRAFAC class translation factor GTPase superfamily. Classic translation factor GTPase family. LepA subfamily.</text>
</comment>
<feature type="compositionally biased region" description="Polar residues" evidence="9">
    <location>
        <begin position="295"/>
        <end position="313"/>
    </location>
</feature>
<keyword evidence="7 8" id="KW-0472">Membrane</keyword>
<dbReference type="InterPro" id="IPR009000">
    <property type="entry name" value="Transl_B-barrel_sf"/>
</dbReference>
<evidence type="ECO:0000256" key="3">
    <source>
        <dbReference type="ARBA" id="ARBA00022792"/>
    </source>
</evidence>
<dbReference type="EMBL" id="BSDZ01000080">
    <property type="protein sequence ID" value="GLI68873.1"/>
    <property type="molecule type" value="Genomic_DNA"/>
</dbReference>
<dbReference type="InterPro" id="IPR035647">
    <property type="entry name" value="EFG_III/V"/>
</dbReference>